<dbReference type="EMBL" id="MU393544">
    <property type="protein sequence ID" value="KAI4861711.1"/>
    <property type="molecule type" value="Genomic_DNA"/>
</dbReference>
<sequence length="1086" mass="122793">MESKLSTGQQGLAQNDQCAQLEHATGPQPQATQQYKFQPGIGRLGLTQEYPDPNDKKATRDASVDIIALHGLATSGPKQWIAWMTDGDPKSGDVYWLKDNNMLPSVIPDCRILSYNWSGNYAGNIAKIRFIGEADTMLNRIHEERKKVGRSSHPIVFIASCFGGLLLAKTLARASEESHPIRTDDFRRILDVTVGIAFLGTPFRGSWSFGYANAQAIIKLAERENVVFSQELVQYLRLDSRSDAEGAPSPLDESVQRFTELVNHDKFRLPVICFYETEETKYDSYTKKLPENFRPEGFNPDGRGMPVNEGSASIDGFERVAIYRRHSMMSKYNSPEDDGFIRISQKIKGLVDNANDTLSRKAYHYRSTITLFQATADYLMAEMFDTKQDENYKQCQIGTCQSFLQSPKFLEWRKSSHSSTLFCPGIPGAGKTVFASSVISHLSDLTSKDRGSVVAYVYCDYVKDKQNDLNGRSIPIQTAEYFLKSLLKQLMLTSTILPQQVLDKFSELKRSQSQPKVNEVEEAITQVAATFSHVFIVVDALDECHPSEAKKLINALFRIQSSQRVHLIVTSRFIDEIQELFKEASHLPIQASNEDVALYVQNHISDISRFLDDKPTEMKNEVVDVISKYSEGMFLLAYLYLHSLEDKLKNDEIKTALNDIRIYHNTSQRPRNEAQMKALLEDAYDRTLAMINSRKRGFAELAKKALTWVAFTYDPLSKTELQEAVAIEIGADSIETNIDNLYDFREINKACAGLLRLEQGYVRLVHYTTQAYIKANIDKVGAGMSIRQNLPATALACRSERRSHRSIALSYMTCLICAKVDGYPEMPLFYHATRFWVYHASYISFKDDKEAVFLLTKLFNDDEKVFALDYRIPRELKGQEGAAALHLLIHYQLPELIKVMLSGPDTRTKALLSSTFGRNYTPLCHALVPFPGEPDVEVVKLLLEKGADPEHISDDGPPLAPVGSFLDVELIELLLEKTTLGAVDVLTTWAERLEGLESDEYDGINWLINWLVQRNIVDPSEISKWGVSYWYKGKETLSPLMLARKYKDIEATLLKAKEVYDASHPPRKRKTLEGSLVVHCESDELP</sequence>
<name>A0ACB9YQN7_9PEZI</name>
<evidence type="ECO:0000313" key="1">
    <source>
        <dbReference type="EMBL" id="KAI4861711.1"/>
    </source>
</evidence>
<gene>
    <name evidence="1" type="ORF">F4820DRAFT_53101</name>
</gene>
<reference evidence="1 2" key="1">
    <citation type="journal article" date="2022" name="New Phytol.">
        <title>Ecological generalism drives hyperdiversity of secondary metabolite gene clusters in xylarialean endophytes.</title>
        <authorList>
            <person name="Franco M.E.E."/>
            <person name="Wisecaver J.H."/>
            <person name="Arnold A.E."/>
            <person name="Ju Y.M."/>
            <person name="Slot J.C."/>
            <person name="Ahrendt S."/>
            <person name="Moore L.P."/>
            <person name="Eastman K.E."/>
            <person name="Scott K."/>
            <person name="Konkel Z."/>
            <person name="Mondo S.J."/>
            <person name="Kuo A."/>
            <person name="Hayes R.D."/>
            <person name="Haridas S."/>
            <person name="Andreopoulos B."/>
            <person name="Riley R."/>
            <person name="LaButti K."/>
            <person name="Pangilinan J."/>
            <person name="Lipzen A."/>
            <person name="Amirebrahimi M."/>
            <person name="Yan J."/>
            <person name="Adam C."/>
            <person name="Keymanesh K."/>
            <person name="Ng V."/>
            <person name="Louie K."/>
            <person name="Northen T."/>
            <person name="Drula E."/>
            <person name="Henrissat B."/>
            <person name="Hsieh H.M."/>
            <person name="Youens-Clark K."/>
            <person name="Lutzoni F."/>
            <person name="Miadlikowska J."/>
            <person name="Eastwood D.C."/>
            <person name="Hamelin R.C."/>
            <person name="Grigoriev I.V."/>
            <person name="U'Ren J.M."/>
        </authorList>
    </citation>
    <scope>NUCLEOTIDE SEQUENCE [LARGE SCALE GENOMIC DNA]</scope>
    <source>
        <strain evidence="1 2">CBS 119005</strain>
    </source>
</reference>
<evidence type="ECO:0000313" key="2">
    <source>
        <dbReference type="Proteomes" id="UP001497700"/>
    </source>
</evidence>
<comment type="caution">
    <text evidence="1">The sequence shown here is derived from an EMBL/GenBank/DDBJ whole genome shotgun (WGS) entry which is preliminary data.</text>
</comment>
<accession>A0ACB9YQN7</accession>
<organism evidence="1 2">
    <name type="scientific">Hypoxylon rubiginosum</name>
    <dbReference type="NCBI Taxonomy" id="110542"/>
    <lineage>
        <taxon>Eukaryota</taxon>
        <taxon>Fungi</taxon>
        <taxon>Dikarya</taxon>
        <taxon>Ascomycota</taxon>
        <taxon>Pezizomycotina</taxon>
        <taxon>Sordariomycetes</taxon>
        <taxon>Xylariomycetidae</taxon>
        <taxon>Xylariales</taxon>
        <taxon>Hypoxylaceae</taxon>
        <taxon>Hypoxylon</taxon>
    </lineage>
</organism>
<dbReference type="Proteomes" id="UP001497700">
    <property type="component" value="Unassembled WGS sequence"/>
</dbReference>
<keyword evidence="2" id="KW-1185">Reference proteome</keyword>
<proteinExistence type="predicted"/>
<protein>
    <submittedName>
        <fullName evidence="1">Uncharacterized protein</fullName>
    </submittedName>
</protein>